<dbReference type="AlphaFoldDB" id="A0A8J2J259"/>
<dbReference type="OrthoDB" id="20943at2759"/>
<comment type="caution">
    <text evidence="9">The sequence shown here is derived from an EMBL/GenBank/DDBJ whole genome shotgun (WGS) entry which is preliminary data.</text>
</comment>
<dbReference type="EMBL" id="CAJVCH010017516">
    <property type="protein sequence ID" value="CAG7683803.1"/>
    <property type="molecule type" value="Genomic_DNA"/>
</dbReference>
<evidence type="ECO:0000313" key="10">
    <source>
        <dbReference type="Proteomes" id="UP000708208"/>
    </source>
</evidence>
<dbReference type="GO" id="GO:0071011">
    <property type="term" value="C:precatalytic spliceosome"/>
    <property type="evidence" value="ECO:0007669"/>
    <property type="project" value="TreeGrafter"/>
</dbReference>
<reference evidence="9" key="1">
    <citation type="submission" date="2021-06" db="EMBL/GenBank/DDBJ databases">
        <authorList>
            <person name="Hodson N. C."/>
            <person name="Mongue J. A."/>
            <person name="Jaron S. K."/>
        </authorList>
    </citation>
    <scope>NUCLEOTIDE SEQUENCE</scope>
</reference>
<dbReference type="PANTHER" id="PTHR47330">
    <property type="entry name" value="POLY(U)-BINDING-SPLICING FACTOR PUF60-B-RELATED"/>
    <property type="match status" value="1"/>
</dbReference>
<feature type="domain" description="RRM" evidence="8">
    <location>
        <begin position="574"/>
        <end position="654"/>
    </location>
</feature>
<dbReference type="CDD" id="cd12370">
    <property type="entry name" value="RRM1_PUF60"/>
    <property type="match status" value="1"/>
</dbReference>
<dbReference type="CDD" id="cd12371">
    <property type="entry name" value="RRM2_PUF60"/>
    <property type="match status" value="1"/>
</dbReference>
<evidence type="ECO:0000256" key="1">
    <source>
        <dbReference type="ARBA" id="ARBA00004123"/>
    </source>
</evidence>
<dbReference type="GO" id="GO:0000380">
    <property type="term" value="P:alternative mRNA splicing, via spliceosome"/>
    <property type="evidence" value="ECO:0007669"/>
    <property type="project" value="TreeGrafter"/>
</dbReference>
<dbReference type="InterPro" id="IPR034209">
    <property type="entry name" value="PUF60_RRM1"/>
</dbReference>
<evidence type="ECO:0000256" key="6">
    <source>
        <dbReference type="ARBA" id="ARBA00023242"/>
    </source>
</evidence>
<evidence type="ECO:0000259" key="8">
    <source>
        <dbReference type="PROSITE" id="PS50102"/>
    </source>
</evidence>
<accession>A0A8J2J259</accession>
<keyword evidence="10" id="KW-1185">Reference proteome</keyword>
<keyword evidence="3" id="KW-0507">mRNA processing</keyword>
<dbReference type="InterPro" id="IPR003954">
    <property type="entry name" value="RRM_euk-type"/>
</dbReference>
<evidence type="ECO:0000256" key="4">
    <source>
        <dbReference type="ARBA" id="ARBA00022884"/>
    </source>
</evidence>
<evidence type="ECO:0000313" key="9">
    <source>
        <dbReference type="EMBL" id="CAG7683803.1"/>
    </source>
</evidence>
<keyword evidence="4 7" id="KW-0694">RNA-binding</keyword>
<feature type="domain" description="RRM" evidence="8">
    <location>
        <begin position="149"/>
        <end position="227"/>
    </location>
</feature>
<gene>
    <name evidence="9" type="ORF">AFUS01_LOCUS2977</name>
</gene>
<protein>
    <recommendedName>
        <fullName evidence="8">RRM domain-containing protein</fullName>
    </recommendedName>
</protein>
<dbReference type="PROSITE" id="PS50102">
    <property type="entry name" value="RRM"/>
    <property type="match status" value="3"/>
</dbReference>
<evidence type="ECO:0000256" key="2">
    <source>
        <dbReference type="ARBA" id="ARBA00005987"/>
    </source>
</evidence>
<dbReference type="InterPro" id="IPR051974">
    <property type="entry name" value="PUF60_regulator"/>
</dbReference>
<keyword evidence="5" id="KW-0508">mRNA splicing</keyword>
<dbReference type="SMART" id="SM00360">
    <property type="entry name" value="RRM"/>
    <property type="match status" value="3"/>
</dbReference>
<dbReference type="NCBIfam" id="TIGR01645">
    <property type="entry name" value="half-pint"/>
    <property type="match status" value="1"/>
</dbReference>
<evidence type="ECO:0000256" key="3">
    <source>
        <dbReference type="ARBA" id="ARBA00022664"/>
    </source>
</evidence>
<comment type="similarity">
    <text evidence="2">Belongs to the RRM half pint family.</text>
</comment>
<organism evidence="9 10">
    <name type="scientific">Allacma fusca</name>
    <dbReference type="NCBI Taxonomy" id="39272"/>
    <lineage>
        <taxon>Eukaryota</taxon>
        <taxon>Metazoa</taxon>
        <taxon>Ecdysozoa</taxon>
        <taxon>Arthropoda</taxon>
        <taxon>Hexapoda</taxon>
        <taxon>Collembola</taxon>
        <taxon>Symphypleona</taxon>
        <taxon>Sminthuridae</taxon>
        <taxon>Allacma</taxon>
    </lineage>
</organism>
<dbReference type="Pfam" id="PF00076">
    <property type="entry name" value="RRM_1"/>
    <property type="match status" value="3"/>
</dbReference>
<dbReference type="FunFam" id="3.30.70.330:FF:000136">
    <property type="entry name" value="poly(U)-binding-splicing factor PUF60 isoform X1"/>
    <property type="match status" value="1"/>
</dbReference>
<keyword evidence="6" id="KW-0539">Nucleus</keyword>
<dbReference type="GO" id="GO:0000381">
    <property type="term" value="P:regulation of alternative mRNA splicing, via spliceosome"/>
    <property type="evidence" value="ECO:0007669"/>
    <property type="project" value="InterPro"/>
</dbReference>
<evidence type="ECO:0000256" key="5">
    <source>
        <dbReference type="ARBA" id="ARBA00023187"/>
    </source>
</evidence>
<dbReference type="GO" id="GO:0003723">
    <property type="term" value="F:RNA binding"/>
    <property type="evidence" value="ECO:0007669"/>
    <property type="project" value="UniProtKB-UniRule"/>
</dbReference>
<dbReference type="InterPro" id="IPR000504">
    <property type="entry name" value="RRM_dom"/>
</dbReference>
<proteinExistence type="inferred from homology"/>
<dbReference type="FunFam" id="3.30.70.330:FF:000382">
    <property type="entry name" value="G-patch domain-containing protein"/>
    <property type="match status" value="1"/>
</dbReference>
<dbReference type="GO" id="GO:0071013">
    <property type="term" value="C:catalytic step 2 spliceosome"/>
    <property type="evidence" value="ECO:0007669"/>
    <property type="project" value="TreeGrafter"/>
</dbReference>
<dbReference type="SMART" id="SM00361">
    <property type="entry name" value="RRM_1"/>
    <property type="match status" value="3"/>
</dbReference>
<dbReference type="InterPro" id="IPR006532">
    <property type="entry name" value="PUF60-like"/>
</dbReference>
<evidence type="ECO:0000256" key="7">
    <source>
        <dbReference type="PROSITE-ProRule" id="PRU00176"/>
    </source>
</evidence>
<dbReference type="PANTHER" id="PTHR47330:SF1">
    <property type="entry name" value="POLY(U)-BINDING-SPLICING FACTOR PUF60"/>
    <property type="match status" value="1"/>
</dbReference>
<dbReference type="GO" id="GO:0006376">
    <property type="term" value="P:mRNA splice site recognition"/>
    <property type="evidence" value="ECO:0007669"/>
    <property type="project" value="TreeGrafter"/>
</dbReference>
<feature type="domain" description="RRM" evidence="8">
    <location>
        <begin position="248"/>
        <end position="326"/>
    </location>
</feature>
<sequence length="671" mass="72418">MSLALQSRTLHYFLFSIPPEAAPNQAVWQILSWITIMVSISNPSSYVDPLLRRQKIEEMSPEEFISIPITDLNQSGPLVAGPGAKRDVAASILGVALPKLERRDQDYIAKGKKYAMEQSIKYVLMKQTLAHQQQQAKSLQRHQALVLMCRVYIGSISFELREDTIRQAFAPFGPIKTINMSWDPVAQKHKGFAFVEYDLPEAAQLALEQMNGVMIGGRNIKCGRDTRIKFSHMDQVIDDLMEEAKAYHRIYVASIHPDLTEEDIKSVFEAFGKIKACKLAPGPSPGKHRGYGFIEYDTAEAAAESITSMNLFDLGGQYLRVGKAITPPNALQANPGQSQMPQAAAVAAAAATAKIQAMEAVTNTAAAFGLTKEETLTSSVMAGMSPTISVMPVGVPGIPTAVPGVISQPQLVTPKLGSLSLSNAPTVSPVNLPPPGIAMIPAVGTITPIPSVTPSVASVSGFGQPAPAPVAAPVGIPPVSSLPQATSMSQIAPVMVASPYQMPGITSSAVGVPPPIDKPSLPGQESNSTREELVKRLVEENENLSISAQENVSIRGQSARHEVMQRLMRPESSPVIVLKNMVEPEDVDDSLQEEIMEECSKFGTVERVLIYQETQSEEDNAPIVVKIFVEFSNASEAEAAKNSLNGRFFGGKVVICEIYEFSMYINHDLSG</sequence>
<comment type="subcellular location">
    <subcellularLocation>
        <location evidence="1">Nucleus</location>
    </subcellularLocation>
</comment>
<dbReference type="Proteomes" id="UP000708208">
    <property type="component" value="Unassembled WGS sequence"/>
</dbReference>
<name>A0A8J2J259_9HEXA</name>
<dbReference type="InterPro" id="IPR034211">
    <property type="entry name" value="PUF60_RRM2"/>
</dbReference>